<proteinExistence type="predicted"/>
<dbReference type="AlphaFoldDB" id="R9HTX9"/>
<protein>
    <submittedName>
        <fullName evidence="1">Uncharacterized protein</fullName>
    </submittedName>
</protein>
<sequence length="161" mass="18147">MEAREGKSFLSKYFAEYWETEGLRVRIVTHHIDFEPDTQQYVNAQQLSDFWALNEAEETPNIILVEYPAVNTASIPLPVLQKADVNLLIANACRLWRNSDSVTLAHIMEGMGNVPIFLYLNNAEREVVESFTGELPPQTPVHSLFSQLAQLGLTSKKAAVK</sequence>
<dbReference type="HOGENOM" id="CLU_1640467_0_0_10"/>
<name>R9HTX9_BACUN</name>
<organism evidence="1 2">
    <name type="scientific">Bacteroides uniformis dnLKV2</name>
    <dbReference type="NCBI Taxonomy" id="1235787"/>
    <lineage>
        <taxon>Bacteria</taxon>
        <taxon>Pseudomonadati</taxon>
        <taxon>Bacteroidota</taxon>
        <taxon>Bacteroidia</taxon>
        <taxon>Bacteroidales</taxon>
        <taxon>Bacteroidaceae</taxon>
        <taxon>Bacteroides</taxon>
    </lineage>
</organism>
<dbReference type="EMBL" id="ASSO01000009">
    <property type="protein sequence ID" value="EOS07306.1"/>
    <property type="molecule type" value="Genomic_DNA"/>
</dbReference>
<dbReference type="Proteomes" id="UP000014212">
    <property type="component" value="Unassembled WGS sequence"/>
</dbReference>
<gene>
    <name evidence="1" type="ORF">C801_03083</name>
</gene>
<comment type="caution">
    <text evidence="1">The sequence shown here is derived from an EMBL/GenBank/DDBJ whole genome shotgun (WGS) entry which is preliminary data.</text>
</comment>
<evidence type="ECO:0000313" key="2">
    <source>
        <dbReference type="Proteomes" id="UP000014212"/>
    </source>
</evidence>
<accession>R9HTX9</accession>
<reference evidence="1 2" key="1">
    <citation type="submission" date="2013-04" db="EMBL/GenBank/DDBJ databases">
        <title>The Genome Sequence of Bacteroides uniformis dnLKV2.</title>
        <authorList>
            <consortium name="The Broad Institute Genomics Platform"/>
            <consortium name="The Broad Institute Genome Sequencing Center for Infectious Disease"/>
            <person name="Earl A."/>
            <person name="Xavier R."/>
            <person name="Kuhn K."/>
            <person name="Stappenbeck T."/>
            <person name="Walker B."/>
            <person name="Young S."/>
            <person name="Zeng Q."/>
            <person name="Gargeya S."/>
            <person name="Fitzgerald M."/>
            <person name="Haas B."/>
            <person name="Abouelleil A."/>
            <person name="Allen A.W."/>
            <person name="Alvarado L."/>
            <person name="Arachchi H.M."/>
            <person name="Berlin A.M."/>
            <person name="Chapman S.B."/>
            <person name="Gainer-Dewar J."/>
            <person name="Goldberg J."/>
            <person name="Griggs A."/>
            <person name="Gujja S."/>
            <person name="Hansen M."/>
            <person name="Howarth C."/>
            <person name="Imamovic A."/>
            <person name="Ireland A."/>
            <person name="Larimer J."/>
            <person name="McCowan C."/>
            <person name="Murphy C."/>
            <person name="Pearson M."/>
            <person name="Poon T.W."/>
            <person name="Priest M."/>
            <person name="Roberts A."/>
            <person name="Saif S."/>
            <person name="Shea T."/>
            <person name="Sisk P."/>
            <person name="Sykes S."/>
            <person name="Wortman J."/>
            <person name="Nusbaum C."/>
            <person name="Birren B."/>
        </authorList>
    </citation>
    <scope>NUCLEOTIDE SEQUENCE [LARGE SCALE GENOMIC DNA]</scope>
    <source>
        <strain evidence="2">dnLKV2</strain>
    </source>
</reference>
<evidence type="ECO:0000313" key="1">
    <source>
        <dbReference type="EMBL" id="EOS07306.1"/>
    </source>
</evidence>
<dbReference type="PATRIC" id="fig|1235787.3.peg.3133"/>